<evidence type="ECO:0000259" key="7">
    <source>
        <dbReference type="PROSITE" id="PS50018"/>
    </source>
</evidence>
<evidence type="ECO:0000259" key="5">
    <source>
        <dbReference type="PROSITE" id="PS50003"/>
    </source>
</evidence>
<feature type="non-terminal residue" evidence="8">
    <location>
        <position position="996"/>
    </location>
</feature>
<feature type="domain" description="PH" evidence="5">
    <location>
        <begin position="96"/>
        <end position="130"/>
    </location>
</feature>
<evidence type="ECO:0000256" key="3">
    <source>
        <dbReference type="SAM" id="Coils"/>
    </source>
</evidence>
<organism evidence="8 9">
    <name type="scientific">Calyptomena viridis</name>
    <name type="common">Lesser green broadbill</name>
    <dbReference type="NCBI Taxonomy" id="135972"/>
    <lineage>
        <taxon>Eukaryota</taxon>
        <taxon>Metazoa</taxon>
        <taxon>Chordata</taxon>
        <taxon>Craniata</taxon>
        <taxon>Vertebrata</taxon>
        <taxon>Euteleostomi</taxon>
        <taxon>Archelosauria</taxon>
        <taxon>Archosauria</taxon>
        <taxon>Dinosauria</taxon>
        <taxon>Saurischia</taxon>
        <taxon>Theropoda</taxon>
        <taxon>Coelurosauria</taxon>
        <taxon>Aves</taxon>
        <taxon>Neognathae</taxon>
        <taxon>Neoaves</taxon>
        <taxon>Telluraves</taxon>
        <taxon>Australaves</taxon>
        <taxon>Passeriformes</taxon>
        <taxon>Eurylaimidae</taxon>
        <taxon>Calyptomena</taxon>
    </lineage>
</organism>
<proteinExistence type="predicted"/>
<evidence type="ECO:0000313" key="8">
    <source>
        <dbReference type="EMBL" id="NWI55709.1"/>
    </source>
</evidence>
<dbReference type="FunFam" id="2.60.40.150:FF:000010">
    <property type="entry name" value="Ras GTPase-activating protein nGAP isoform 2"/>
    <property type="match status" value="1"/>
</dbReference>
<dbReference type="PANTHER" id="PTHR10194:SF26">
    <property type="entry name" value="DISABLED HOMOLOG 2-INTERACTING PROTEIN"/>
    <property type="match status" value="1"/>
</dbReference>
<name>A0A851CH74_CALVR</name>
<keyword evidence="9" id="KW-1185">Reference proteome</keyword>
<dbReference type="Pfam" id="PF00616">
    <property type="entry name" value="RasGAP"/>
    <property type="match status" value="2"/>
</dbReference>
<dbReference type="InterPro" id="IPR000008">
    <property type="entry name" value="C2_dom"/>
</dbReference>
<feature type="compositionally biased region" description="Low complexity" evidence="4">
    <location>
        <begin position="755"/>
        <end position="771"/>
    </location>
</feature>
<keyword evidence="2" id="KW-0597">Phosphoprotein</keyword>
<dbReference type="InterPro" id="IPR039360">
    <property type="entry name" value="Ras_GTPase"/>
</dbReference>
<dbReference type="SMART" id="SM00239">
    <property type="entry name" value="C2"/>
    <property type="match status" value="1"/>
</dbReference>
<dbReference type="FunFam" id="1.10.506.10:FF:000001">
    <property type="entry name" value="Ras GTPase-activating protein nGAP isoform 2"/>
    <property type="match status" value="1"/>
</dbReference>
<dbReference type="AlphaFoldDB" id="A0A851CH74"/>
<feature type="domain" description="Ras-GAP" evidence="7">
    <location>
        <begin position="299"/>
        <end position="491"/>
    </location>
</feature>
<dbReference type="InterPro" id="IPR057606">
    <property type="entry name" value="SynGAP1-like_PH"/>
</dbReference>
<comment type="caution">
    <text evidence="8">The sequence shown here is derived from an EMBL/GenBank/DDBJ whole genome shotgun (WGS) entry which is preliminary data.</text>
</comment>
<feature type="coiled-coil region" evidence="3">
    <location>
        <begin position="835"/>
        <end position="908"/>
    </location>
</feature>
<keyword evidence="1" id="KW-0343">GTPase activation</keyword>
<dbReference type="CDD" id="cd04013">
    <property type="entry name" value="C2_SynGAP_like"/>
    <property type="match status" value="1"/>
</dbReference>
<dbReference type="InterPro" id="IPR001849">
    <property type="entry name" value="PH_domain"/>
</dbReference>
<dbReference type="Gene3D" id="1.10.506.10">
    <property type="entry name" value="GTPase Activation - p120gap, domain 1"/>
    <property type="match status" value="2"/>
</dbReference>
<dbReference type="Proteomes" id="UP000642973">
    <property type="component" value="Unassembled WGS sequence"/>
</dbReference>
<feature type="compositionally biased region" description="Polar residues" evidence="4">
    <location>
        <begin position="645"/>
        <end position="659"/>
    </location>
</feature>
<dbReference type="InterPro" id="IPR021887">
    <property type="entry name" value="DAB2P_C"/>
</dbReference>
<evidence type="ECO:0000256" key="2">
    <source>
        <dbReference type="ARBA" id="ARBA00022553"/>
    </source>
</evidence>
<evidence type="ECO:0000259" key="6">
    <source>
        <dbReference type="PROSITE" id="PS50004"/>
    </source>
</evidence>
<dbReference type="SMART" id="SM00323">
    <property type="entry name" value="RasGAP"/>
    <property type="match status" value="1"/>
</dbReference>
<dbReference type="Gene3D" id="2.30.29.30">
    <property type="entry name" value="Pleckstrin-homology domain (PH domain)/Phosphotyrosine-binding domain (PTB)"/>
    <property type="match status" value="1"/>
</dbReference>
<dbReference type="PROSITE" id="PS00509">
    <property type="entry name" value="RAS_GTPASE_ACTIV_1"/>
    <property type="match status" value="1"/>
</dbReference>
<gene>
    <name evidence="8" type="primary">Dab2ip</name>
    <name evidence="8" type="ORF">CALVIR_R12802</name>
</gene>
<keyword evidence="3" id="KW-0175">Coiled coil</keyword>
<feature type="coiled-coil region" evidence="3">
    <location>
        <begin position="938"/>
        <end position="965"/>
    </location>
</feature>
<dbReference type="SUPFAM" id="SSF50729">
    <property type="entry name" value="PH domain-like"/>
    <property type="match status" value="1"/>
</dbReference>
<feature type="region of interest" description="Disordered" evidence="4">
    <location>
        <begin position="645"/>
        <end position="670"/>
    </location>
</feature>
<evidence type="ECO:0000256" key="4">
    <source>
        <dbReference type="SAM" id="MobiDB-lite"/>
    </source>
</evidence>
<dbReference type="Pfam" id="PF25321">
    <property type="entry name" value="PH_RASGAP"/>
    <property type="match status" value="1"/>
</dbReference>
<dbReference type="CDD" id="cd05136">
    <property type="entry name" value="RasGAP_DAB2IP"/>
    <property type="match status" value="1"/>
</dbReference>
<dbReference type="GO" id="GO:0005096">
    <property type="term" value="F:GTPase activator activity"/>
    <property type="evidence" value="ECO:0007669"/>
    <property type="project" value="UniProtKB-KW"/>
</dbReference>
<dbReference type="InterPro" id="IPR001936">
    <property type="entry name" value="RasGAP_dom"/>
</dbReference>
<dbReference type="SMART" id="SM00233">
    <property type="entry name" value="PH"/>
    <property type="match status" value="1"/>
</dbReference>
<feature type="non-terminal residue" evidence="8">
    <location>
        <position position="1"/>
    </location>
</feature>
<dbReference type="EMBL" id="WEIV01017115">
    <property type="protein sequence ID" value="NWI55709.1"/>
    <property type="molecule type" value="Genomic_DNA"/>
</dbReference>
<dbReference type="Pfam" id="PF00168">
    <property type="entry name" value="C2"/>
    <property type="match status" value="1"/>
</dbReference>
<evidence type="ECO:0000256" key="1">
    <source>
        <dbReference type="ARBA" id="ARBA00022468"/>
    </source>
</evidence>
<dbReference type="InterPro" id="IPR035892">
    <property type="entry name" value="C2_domain_sf"/>
</dbReference>
<reference evidence="8" key="1">
    <citation type="submission" date="2019-10" db="EMBL/GenBank/DDBJ databases">
        <title>Bird 10,000 Genomes (B10K) Project - Family phase.</title>
        <authorList>
            <person name="Zhang G."/>
        </authorList>
    </citation>
    <scope>NUCLEOTIDE SEQUENCE</scope>
    <source>
        <strain evidence="8">B10K-DU-002-55</strain>
        <tissue evidence="8">Muscle</tissue>
    </source>
</reference>
<feature type="domain" description="C2" evidence="6">
    <location>
        <begin position="121"/>
        <end position="239"/>
    </location>
</feature>
<dbReference type="SUPFAM" id="SSF48350">
    <property type="entry name" value="GTPase activation domain, GAP"/>
    <property type="match status" value="1"/>
</dbReference>
<dbReference type="PROSITE" id="PS50004">
    <property type="entry name" value="C2"/>
    <property type="match status" value="1"/>
</dbReference>
<dbReference type="SUPFAM" id="SSF49562">
    <property type="entry name" value="C2 domain (Calcium/lipid-binding domain, CaLB)"/>
    <property type="match status" value="1"/>
</dbReference>
<dbReference type="Pfam" id="PF12004">
    <property type="entry name" value="DAB2P_C"/>
    <property type="match status" value="2"/>
</dbReference>
<dbReference type="PROSITE" id="PS50018">
    <property type="entry name" value="RAS_GTPASE_ACTIV_2"/>
    <property type="match status" value="1"/>
</dbReference>
<protein>
    <submittedName>
        <fullName evidence="8">DAB2P protein</fullName>
    </submittedName>
</protein>
<dbReference type="InterPro" id="IPR023152">
    <property type="entry name" value="RasGAP_CS"/>
</dbReference>
<accession>A0A851CH74</accession>
<feature type="compositionally biased region" description="Polar residues" evidence="4">
    <location>
        <begin position="696"/>
        <end position="723"/>
    </location>
</feature>
<dbReference type="InterPro" id="IPR011993">
    <property type="entry name" value="PH-like_dom_sf"/>
</dbReference>
<dbReference type="PANTHER" id="PTHR10194">
    <property type="entry name" value="RAS GTPASE-ACTIVATING PROTEINS"/>
    <property type="match status" value="1"/>
</dbReference>
<evidence type="ECO:0000313" key="9">
    <source>
        <dbReference type="Proteomes" id="UP000642973"/>
    </source>
</evidence>
<feature type="region of interest" description="Disordered" evidence="4">
    <location>
        <begin position="684"/>
        <end position="804"/>
    </location>
</feature>
<dbReference type="PROSITE" id="PS50003">
    <property type="entry name" value="PH_DOMAIN"/>
    <property type="match status" value="1"/>
</dbReference>
<dbReference type="Gene3D" id="2.60.40.150">
    <property type="entry name" value="C2 domain"/>
    <property type="match status" value="1"/>
</dbReference>
<dbReference type="InterPro" id="IPR008936">
    <property type="entry name" value="Rho_GTPase_activation_prot"/>
</dbReference>
<sequence length="996" mass="112414">IQSACLTPQGFLSRRLKGSIKRTKSQPKLDRNSSFRHILPGFRSVDHERSHLMPRLKESRSHESLLSPSSAVEALDLSMEEEVVIKPVHSSILGQDYCFEVTTSSGSKCFSCRSAAERDKWMENLRRAVHPNKDNSRRVENMLKLWIIEAKDLPAKKKYLCELCLDDVLYARTTCKLKTDNVFWGEHFEFNNLPSLKNITVHLYKETDKKKKKDKTNFMGQVNIPVSSVTGRQFVEKWYPVVSPNPGKGKSPGPMIRIKSRYQSMSILPMEMYKEFAEYITNNYMVLCSVLEPSLSVKNKEEMASALVHILQSTGKAKDFLTDLMMSEVDRCGENEHLIFRENTLATKAIEEYLKLVGQKYLQDALGEFIKALYESDENCEVDPSKCSSSDLPEHQGNLKMCCELAFCKIINSYCVFPRELKEVFASWRQECSNRGRPDISERLISASLFLRFLCPAIMSPSLFSLLQEYPDDRTARTLTLIAKVTQNLANFAKFGSKEEYMSFMNQFLEHEWTNMQRFLLEISNPETISNTAGFEGYIDLGRELSTLHSLLWEVISQLEQGTATKLGPLPRILRDVNAALSNPACVQVSVTADHAASTPSTGNSISAGLQKMVIENDLSGLIDFTRLPSPTPENKDLFFVTRSAGAQPSPARSSSYSEANEPDVQMSNGSKSLSMVDLQDNRLLDSGANAPGTADSLNDSQSSLGQLQGVWTTRTQQNSVTGMATVRRPPPPPPPVSRGRTPPSLLNTVQYQRPSSGSMMSSSPDWPGSGARLRQQSSSSKGDSPEMKQRTMHKQAPSPVNPNALDRTAAWLLNMNMQFLEDESIDPDSKHRDKLRNKDELSQAEKDLVVLQDKLRISNKKLEEYETRFKCQEETTQKLVLEYQARLEESEERLRRQQEDKEIQMKGIISRLMSVEEELKKDHAEMQAAVDSKQKIIDAQEKRIASLDAANARLMSALTQLKERYSMQTRNGISPTNPTKLQITENGEFRNSSNC</sequence>